<protein>
    <submittedName>
        <fullName evidence="2">Uncharacterized protein</fullName>
    </submittedName>
</protein>
<dbReference type="EMBL" id="JXTB01000054">
    <property type="protein sequence ID" value="PON69863.1"/>
    <property type="molecule type" value="Genomic_DNA"/>
</dbReference>
<comment type="caution">
    <text evidence="2">The sequence shown here is derived from an EMBL/GenBank/DDBJ whole genome shotgun (WGS) entry which is preliminary data.</text>
</comment>
<evidence type="ECO:0000313" key="3">
    <source>
        <dbReference type="Proteomes" id="UP000237105"/>
    </source>
</evidence>
<organism evidence="2 3">
    <name type="scientific">Parasponia andersonii</name>
    <name type="common">Sponia andersonii</name>
    <dbReference type="NCBI Taxonomy" id="3476"/>
    <lineage>
        <taxon>Eukaryota</taxon>
        <taxon>Viridiplantae</taxon>
        <taxon>Streptophyta</taxon>
        <taxon>Embryophyta</taxon>
        <taxon>Tracheophyta</taxon>
        <taxon>Spermatophyta</taxon>
        <taxon>Magnoliopsida</taxon>
        <taxon>eudicotyledons</taxon>
        <taxon>Gunneridae</taxon>
        <taxon>Pentapetalae</taxon>
        <taxon>rosids</taxon>
        <taxon>fabids</taxon>
        <taxon>Rosales</taxon>
        <taxon>Cannabaceae</taxon>
        <taxon>Parasponia</taxon>
    </lineage>
</organism>
<dbReference type="Proteomes" id="UP000237105">
    <property type="component" value="Unassembled WGS sequence"/>
</dbReference>
<evidence type="ECO:0000256" key="1">
    <source>
        <dbReference type="SAM" id="MobiDB-lite"/>
    </source>
</evidence>
<gene>
    <name evidence="2" type="ORF">PanWU01x14_086470</name>
</gene>
<feature type="region of interest" description="Disordered" evidence="1">
    <location>
        <begin position="40"/>
        <end position="97"/>
    </location>
</feature>
<sequence length="97" mass="10238">MALPLLRSLIMPKTIVTVGGPIINPNYYLSTVIIIRRSSGQSKRSSLSNGGGQKTNGNNGGSEKISSSLNSINGEKSANNNVEGIVVDPNQKKTPEK</sequence>
<reference evidence="3" key="1">
    <citation type="submission" date="2016-06" db="EMBL/GenBank/DDBJ databases">
        <title>Parallel loss of symbiosis genes in relatives of nitrogen-fixing non-legume Parasponia.</title>
        <authorList>
            <person name="Van Velzen R."/>
            <person name="Holmer R."/>
            <person name="Bu F."/>
            <person name="Rutten L."/>
            <person name="Van Zeijl A."/>
            <person name="Liu W."/>
            <person name="Santuari L."/>
            <person name="Cao Q."/>
            <person name="Sharma T."/>
            <person name="Shen D."/>
            <person name="Roswanjaya Y."/>
            <person name="Wardhani T."/>
            <person name="Kalhor M.S."/>
            <person name="Jansen J."/>
            <person name="Van den Hoogen J."/>
            <person name="Gungor B."/>
            <person name="Hartog M."/>
            <person name="Hontelez J."/>
            <person name="Verver J."/>
            <person name="Yang W.-C."/>
            <person name="Schijlen E."/>
            <person name="Repin R."/>
            <person name="Schilthuizen M."/>
            <person name="Schranz E."/>
            <person name="Heidstra R."/>
            <person name="Miyata K."/>
            <person name="Fedorova E."/>
            <person name="Kohlen W."/>
            <person name="Bisseling T."/>
            <person name="Smit S."/>
            <person name="Geurts R."/>
        </authorList>
    </citation>
    <scope>NUCLEOTIDE SEQUENCE [LARGE SCALE GENOMIC DNA]</scope>
    <source>
        <strain evidence="3">cv. WU1-14</strain>
    </source>
</reference>
<feature type="compositionally biased region" description="Gly residues" evidence="1">
    <location>
        <begin position="49"/>
        <end position="60"/>
    </location>
</feature>
<name>A0A2P5D985_PARAD</name>
<accession>A0A2P5D985</accession>
<dbReference type="AlphaFoldDB" id="A0A2P5D985"/>
<proteinExistence type="predicted"/>
<dbReference type="OrthoDB" id="10380037at2759"/>
<feature type="compositionally biased region" description="Polar residues" evidence="1">
    <location>
        <begin position="64"/>
        <end position="82"/>
    </location>
</feature>
<keyword evidence="3" id="KW-1185">Reference proteome</keyword>
<evidence type="ECO:0000313" key="2">
    <source>
        <dbReference type="EMBL" id="PON69863.1"/>
    </source>
</evidence>